<evidence type="ECO:0000256" key="2">
    <source>
        <dbReference type="ARBA" id="ARBA00006214"/>
    </source>
</evidence>
<dbReference type="Proteomes" id="UP000284189">
    <property type="component" value="Unassembled WGS sequence"/>
</dbReference>
<gene>
    <name evidence="13" type="ORF">D2U88_13680</name>
    <name evidence="14" type="ORF">FQ019_13530</name>
</gene>
<dbReference type="Gene3D" id="3.40.30.10">
    <property type="entry name" value="Glutaredoxin"/>
    <property type="match status" value="1"/>
</dbReference>
<dbReference type="EMBL" id="QXFJ01000030">
    <property type="protein sequence ID" value="RIV68277.1"/>
    <property type="molecule type" value="Genomic_DNA"/>
</dbReference>
<keyword evidence="9" id="KW-0676">Redox-active center</keyword>
<evidence type="ECO:0000256" key="3">
    <source>
        <dbReference type="ARBA" id="ARBA00022692"/>
    </source>
</evidence>
<keyword evidence="8" id="KW-1015">Disulfide bond</keyword>
<feature type="transmembrane region" description="Helical" evidence="10">
    <location>
        <begin position="276"/>
        <end position="295"/>
    </location>
</feature>
<evidence type="ECO:0000259" key="12">
    <source>
        <dbReference type="Pfam" id="PF13462"/>
    </source>
</evidence>
<protein>
    <recommendedName>
        <fullName evidence="17">Vitamin K epoxide reductase domain-containing protein</fullName>
    </recommendedName>
</protein>
<evidence type="ECO:0000313" key="16">
    <source>
        <dbReference type="Proteomes" id="UP000321528"/>
    </source>
</evidence>
<dbReference type="InterPro" id="IPR012932">
    <property type="entry name" value="VKOR"/>
</dbReference>
<reference evidence="14 16" key="2">
    <citation type="submission" date="2019-07" db="EMBL/GenBank/DDBJ databases">
        <title>Draft genome of two Muricauda strains isolated from deep sea.</title>
        <authorList>
            <person name="Sun C."/>
        </authorList>
    </citation>
    <scope>NUCLEOTIDE SEQUENCE [LARGE SCALE GENOMIC DNA]</scope>
    <source>
        <strain evidence="14 16">NH166</strain>
    </source>
</reference>
<dbReference type="Proteomes" id="UP000321528">
    <property type="component" value="Unassembled WGS sequence"/>
</dbReference>
<name>A0A418N317_9FLAO</name>
<keyword evidence="6" id="KW-0560">Oxidoreductase</keyword>
<keyword evidence="4" id="KW-0874">Quinone</keyword>
<evidence type="ECO:0000256" key="5">
    <source>
        <dbReference type="ARBA" id="ARBA00022989"/>
    </source>
</evidence>
<feature type="transmembrane region" description="Helical" evidence="10">
    <location>
        <begin position="307"/>
        <end position="328"/>
    </location>
</feature>
<comment type="caution">
    <text evidence="13">The sequence shown here is derived from an EMBL/GenBank/DDBJ whole genome shotgun (WGS) entry which is preliminary data.</text>
</comment>
<dbReference type="OrthoDB" id="1100563at2"/>
<evidence type="ECO:0000256" key="10">
    <source>
        <dbReference type="SAM" id="Phobius"/>
    </source>
</evidence>
<dbReference type="CDD" id="cd02972">
    <property type="entry name" value="DsbA_family"/>
    <property type="match status" value="1"/>
</dbReference>
<dbReference type="InterPro" id="IPR038354">
    <property type="entry name" value="VKOR_sf"/>
</dbReference>
<evidence type="ECO:0000256" key="4">
    <source>
        <dbReference type="ARBA" id="ARBA00022719"/>
    </source>
</evidence>
<dbReference type="Pfam" id="PF13462">
    <property type="entry name" value="Thioredoxin_4"/>
    <property type="match status" value="1"/>
</dbReference>
<keyword evidence="5 10" id="KW-1133">Transmembrane helix</keyword>
<evidence type="ECO:0000256" key="7">
    <source>
        <dbReference type="ARBA" id="ARBA00023136"/>
    </source>
</evidence>
<proteinExistence type="inferred from homology"/>
<feature type="domain" description="Vitamin K epoxide reductase" evidence="11">
    <location>
        <begin position="167"/>
        <end position="289"/>
    </location>
</feature>
<keyword evidence="16" id="KW-1185">Reference proteome</keyword>
<dbReference type="RefSeq" id="WP_119641118.1">
    <property type="nucleotide sequence ID" value="NZ_QXFJ01000030.1"/>
</dbReference>
<dbReference type="GO" id="GO:0048038">
    <property type="term" value="F:quinone binding"/>
    <property type="evidence" value="ECO:0007669"/>
    <property type="project" value="UniProtKB-KW"/>
</dbReference>
<dbReference type="InterPro" id="IPR036249">
    <property type="entry name" value="Thioredoxin-like_sf"/>
</dbReference>
<organism evidence="13 15">
    <name type="scientific">Flagellimonas aequoris</name>
    <dbReference type="NCBI Taxonomy" id="2306997"/>
    <lineage>
        <taxon>Bacteria</taxon>
        <taxon>Pseudomonadati</taxon>
        <taxon>Bacteroidota</taxon>
        <taxon>Flavobacteriia</taxon>
        <taxon>Flavobacteriales</taxon>
        <taxon>Flavobacteriaceae</taxon>
        <taxon>Flagellimonas</taxon>
    </lineage>
</organism>
<feature type="transmembrane region" description="Helical" evidence="10">
    <location>
        <begin position="160"/>
        <end position="180"/>
    </location>
</feature>
<evidence type="ECO:0000259" key="11">
    <source>
        <dbReference type="Pfam" id="PF07884"/>
    </source>
</evidence>
<evidence type="ECO:0008006" key="17">
    <source>
        <dbReference type="Google" id="ProtNLM"/>
    </source>
</evidence>
<comment type="subcellular location">
    <subcellularLocation>
        <location evidence="1">Membrane</location>
        <topology evidence="1">Multi-pass membrane protein</topology>
    </subcellularLocation>
</comment>
<dbReference type="InterPro" id="IPR012336">
    <property type="entry name" value="Thioredoxin-like_fold"/>
</dbReference>
<dbReference type="Pfam" id="PF07884">
    <property type="entry name" value="VKOR"/>
    <property type="match status" value="1"/>
</dbReference>
<dbReference type="AlphaFoldDB" id="A0A418N317"/>
<feature type="transmembrane region" description="Helical" evidence="10">
    <location>
        <begin position="223"/>
        <end position="241"/>
    </location>
</feature>
<evidence type="ECO:0000256" key="9">
    <source>
        <dbReference type="ARBA" id="ARBA00023284"/>
    </source>
</evidence>
<reference evidence="13 15" key="1">
    <citation type="submission" date="2018-08" db="EMBL/GenBank/DDBJ databases">
        <title>Proposal of Muricauda 72 sp.nov. and Muricauda NH166 sp.nov., isolated from seawater.</title>
        <authorList>
            <person name="Cheng H."/>
            <person name="Wu Y.-H."/>
            <person name="Guo L.-L."/>
            <person name="Xu X.-W."/>
        </authorList>
    </citation>
    <scope>NUCLEOTIDE SEQUENCE [LARGE SCALE GENOMIC DNA]</scope>
    <source>
        <strain evidence="13 15">NH166</strain>
    </source>
</reference>
<feature type="transmembrane region" description="Helical" evidence="10">
    <location>
        <begin position="247"/>
        <end position="264"/>
    </location>
</feature>
<dbReference type="GO" id="GO:0016020">
    <property type="term" value="C:membrane"/>
    <property type="evidence" value="ECO:0007669"/>
    <property type="project" value="UniProtKB-SubCell"/>
</dbReference>
<dbReference type="SUPFAM" id="SSF52833">
    <property type="entry name" value="Thioredoxin-like"/>
    <property type="match status" value="1"/>
</dbReference>
<keyword evidence="7 10" id="KW-0472">Membrane</keyword>
<feature type="domain" description="Thioredoxin-like fold" evidence="12">
    <location>
        <begin position="368"/>
        <end position="519"/>
    </location>
</feature>
<keyword evidence="3 10" id="KW-0812">Transmembrane</keyword>
<dbReference type="GO" id="GO:0016491">
    <property type="term" value="F:oxidoreductase activity"/>
    <property type="evidence" value="ECO:0007669"/>
    <property type="project" value="UniProtKB-KW"/>
</dbReference>
<evidence type="ECO:0000256" key="1">
    <source>
        <dbReference type="ARBA" id="ARBA00004141"/>
    </source>
</evidence>
<evidence type="ECO:0000313" key="13">
    <source>
        <dbReference type="EMBL" id="RIV68277.1"/>
    </source>
</evidence>
<evidence type="ECO:0000256" key="6">
    <source>
        <dbReference type="ARBA" id="ARBA00023002"/>
    </source>
</evidence>
<evidence type="ECO:0000256" key="8">
    <source>
        <dbReference type="ARBA" id="ARBA00023157"/>
    </source>
</evidence>
<comment type="similarity">
    <text evidence="2">Belongs to the VKOR family.</text>
</comment>
<sequence>MGDTLFNLIVNFLKDNNHNVNFNELKLQLLSHPSYPSLHSITGVLDHFNIENLALQVPVDLGTLEQLPESFISTTSGSSQYILVSNSPNKVELRHGDGRKETLSKIQFLQLWSGIIIVIDPPDKKIGKKVSDVGSVATWTVSSFFLIFLLLIFVTSNPTPFEYVHFSLSVVGLVISFLILKLDLGYQSKLADKFCNSNKLTSCDAVLNSNGATFLKFLKMSDLSIIYFSALILSWVLHLFLGEVYSSMVAIGFVAVLITFYTLYYQFKVVKKWCPLCLGITSVLWFQLLSVFVLIDTSINVYNFDSIFILLFSFLATTSMWLFIKPLLEKQQELIKLKVEHYKFKKNFDLFYALYGKNDFVETNNINGKEILLGNKDAVLQMLLVTNPSCFYCKAAHTDIMRLLEKHKDKVNLMIRFNVPKDADHPSHKTADKLLQIYHSDRSNIETALHEVYSDKANLENWLAKSESIASKGSFEQLLHDEKEWCNKNGIHFTPALFIDGKQYPKMYDRSDLQYFIEDLVELNEDSISMEKII</sequence>
<dbReference type="Gene3D" id="1.20.1440.130">
    <property type="entry name" value="VKOR domain"/>
    <property type="match status" value="1"/>
</dbReference>
<dbReference type="CDD" id="cd12921">
    <property type="entry name" value="VKOR_4"/>
    <property type="match status" value="1"/>
</dbReference>
<accession>A0A418N317</accession>
<evidence type="ECO:0000313" key="15">
    <source>
        <dbReference type="Proteomes" id="UP000284189"/>
    </source>
</evidence>
<feature type="transmembrane region" description="Helical" evidence="10">
    <location>
        <begin position="133"/>
        <end position="154"/>
    </location>
</feature>
<dbReference type="EMBL" id="VNWL01000029">
    <property type="protein sequence ID" value="TXJ99967.1"/>
    <property type="molecule type" value="Genomic_DNA"/>
</dbReference>
<evidence type="ECO:0000313" key="14">
    <source>
        <dbReference type="EMBL" id="TXJ99967.1"/>
    </source>
</evidence>